<organism evidence="2 3">
    <name type="scientific">Eshraghiella crossota DSM 2876</name>
    <dbReference type="NCBI Taxonomy" id="511680"/>
    <lineage>
        <taxon>Bacteria</taxon>
        <taxon>Bacillati</taxon>
        <taxon>Bacillota</taxon>
        <taxon>Clostridia</taxon>
        <taxon>Lachnospirales</taxon>
        <taxon>Lachnospiraceae</taxon>
        <taxon>Eshraghiella</taxon>
    </lineage>
</organism>
<comment type="caution">
    <text evidence="2">The sequence shown here is derived from an EMBL/GenBank/DDBJ whole genome shotgun (WGS) entry which is preliminary data.</text>
</comment>
<protein>
    <recommendedName>
        <fullName evidence="4">NTF2-like N-terminal transpeptidase domain-containing protein</fullName>
    </recommendedName>
</protein>
<dbReference type="EMBL" id="ABWN01000017">
    <property type="protein sequence ID" value="EFF69734.1"/>
    <property type="molecule type" value="Genomic_DNA"/>
</dbReference>
<dbReference type="GeneID" id="98918611"/>
<dbReference type="RefSeq" id="WP_005600926.1">
    <property type="nucleotide sequence ID" value="NZ_GG663519.1"/>
</dbReference>
<dbReference type="STRING" id="45851.BHV86_06965"/>
<evidence type="ECO:0000313" key="2">
    <source>
        <dbReference type="EMBL" id="EFF69734.1"/>
    </source>
</evidence>
<keyword evidence="1" id="KW-0812">Transmembrane</keyword>
<feature type="transmembrane region" description="Helical" evidence="1">
    <location>
        <begin position="20"/>
        <end position="39"/>
    </location>
</feature>
<evidence type="ECO:0000256" key="1">
    <source>
        <dbReference type="SAM" id="Phobius"/>
    </source>
</evidence>
<dbReference type="HOGENOM" id="CLU_711231_0_0_9"/>
<sequence length="376" mass="42965">MEKEVSRKKHRKRSRFWFGYRIYLIVLAVLLVIMWFAVWNTMKKYEAAQPDKVIGNIVNKIESGKINDLKIASSKKSKFEPDADPIAELKEKVNGRKLSYKLSTESYDSLAPIYDIMAEEEKIATVSLKSVKEYKKMAILVLSDWEISSVTLAGKAANYAATITVPENYEVTVNTIPLTAEEKTGDAKVMDGFEYVAEYVTPPKSVTYKVEGLINMPVITVNGRTVEESELDIKDGKITYNGGFDSEEIDSELRDYVLNAAKTYTNFFSKDLEGCRNSTAPIEGLFPAGSYYIQMAENYRQQDMWTYSAHQPPVFSNEEVKDYKVYSDDCFSVNVVFDKSMILKLNGQERVDHNDQIYYYVKIDGKWLIADMKEKV</sequence>
<keyword evidence="3" id="KW-1185">Reference proteome</keyword>
<proteinExistence type="predicted"/>
<dbReference type="Proteomes" id="UP000006238">
    <property type="component" value="Unassembled WGS sequence"/>
</dbReference>
<dbReference type="AlphaFoldDB" id="D4RWB7"/>
<keyword evidence="1" id="KW-0472">Membrane</keyword>
<accession>D4RWB7</accession>
<evidence type="ECO:0008006" key="4">
    <source>
        <dbReference type="Google" id="ProtNLM"/>
    </source>
</evidence>
<gene>
    <name evidence="2" type="ORF">BUTYVIB_00248</name>
</gene>
<dbReference type="eggNOG" id="ENOG502ZBY9">
    <property type="taxonomic scope" value="Bacteria"/>
</dbReference>
<keyword evidence="1" id="KW-1133">Transmembrane helix</keyword>
<evidence type="ECO:0000313" key="3">
    <source>
        <dbReference type="Proteomes" id="UP000006238"/>
    </source>
</evidence>
<reference evidence="2 3" key="1">
    <citation type="submission" date="2010-02" db="EMBL/GenBank/DDBJ databases">
        <authorList>
            <person name="Weinstock G."/>
            <person name="Sodergren E."/>
            <person name="Clifton S."/>
            <person name="Fulton L."/>
            <person name="Fulton B."/>
            <person name="Courtney L."/>
            <person name="Fronick C."/>
            <person name="Harrison M."/>
            <person name="Strong C."/>
            <person name="Farmer C."/>
            <person name="Delahaunty K."/>
            <person name="Markovic C."/>
            <person name="Hall O."/>
            <person name="Minx P."/>
            <person name="Tomlinson C."/>
            <person name="Mitreva M."/>
            <person name="Nelson J."/>
            <person name="Hou S."/>
            <person name="Wollam A."/>
            <person name="Pepin K.H."/>
            <person name="Johnson M."/>
            <person name="Bhonagiri V."/>
            <person name="Zhang X."/>
            <person name="Suruliraj S."/>
            <person name="Warren W."/>
            <person name="Chinwalla A."/>
            <person name="Mardis E.R."/>
            <person name="Wilson R.K."/>
        </authorList>
    </citation>
    <scope>NUCLEOTIDE SEQUENCE [LARGE SCALE GENOMIC DNA]</scope>
    <source>
        <strain evidence="2 3">DSM 2876</strain>
    </source>
</reference>
<name>D4RWB7_9FIRM</name>